<evidence type="ECO:0000259" key="8">
    <source>
        <dbReference type="PROSITE" id="PS50928"/>
    </source>
</evidence>
<evidence type="ECO:0000256" key="2">
    <source>
        <dbReference type="ARBA" id="ARBA00022448"/>
    </source>
</evidence>
<proteinExistence type="predicted"/>
<keyword evidence="10" id="KW-1185">Reference proteome</keyword>
<feature type="transmembrane region" description="Helical" evidence="7">
    <location>
        <begin position="360"/>
        <end position="382"/>
    </location>
</feature>
<dbReference type="EMBL" id="CP019437">
    <property type="protein sequence ID" value="AQS48890.1"/>
    <property type="molecule type" value="Genomic_DNA"/>
</dbReference>
<feature type="domain" description="ABC transmembrane type-1" evidence="8">
    <location>
        <begin position="51"/>
        <end position="255"/>
    </location>
</feature>
<feature type="transmembrane region" description="Helical" evidence="7">
    <location>
        <begin position="321"/>
        <end position="348"/>
    </location>
</feature>
<comment type="subcellular location">
    <subcellularLocation>
        <location evidence="1">Cell membrane</location>
        <topology evidence="1">Multi-pass membrane protein</topology>
    </subcellularLocation>
</comment>
<evidence type="ECO:0000313" key="10">
    <source>
        <dbReference type="Proteomes" id="UP000185622"/>
    </source>
</evidence>
<keyword evidence="6 7" id="KW-0472">Membrane</keyword>
<evidence type="ECO:0000256" key="3">
    <source>
        <dbReference type="ARBA" id="ARBA00022475"/>
    </source>
</evidence>
<accession>A0ABN4XA17</accession>
<dbReference type="RefSeq" id="WP_075775711.1">
    <property type="nucleotide sequence ID" value="NZ_CP019437.1"/>
</dbReference>
<dbReference type="PROSITE" id="PS50928">
    <property type="entry name" value="ABC_TM1"/>
    <property type="match status" value="2"/>
</dbReference>
<keyword evidence="3" id="KW-1003">Cell membrane</keyword>
<feature type="transmembrane region" description="Helical" evidence="7">
    <location>
        <begin position="85"/>
        <end position="108"/>
    </location>
</feature>
<feature type="transmembrane region" description="Helical" evidence="7">
    <location>
        <begin position="12"/>
        <end position="35"/>
    </location>
</feature>
<reference evidence="9 10" key="1">
    <citation type="submission" date="2017-01" db="EMBL/GenBank/DDBJ databases">
        <title>The complete genome sequence of a sulfur-oxidizing marine bacterium Thioclava sp. 25B10_4T.</title>
        <authorList>
            <person name="Liu Y."/>
            <person name="Lai Q."/>
            <person name="Shao Z."/>
        </authorList>
    </citation>
    <scope>NUCLEOTIDE SEQUENCE [LARGE SCALE GENOMIC DNA]</scope>
    <source>
        <strain evidence="9 10">25B10_4</strain>
    </source>
</reference>
<name>A0ABN4XA17_9RHOB</name>
<feature type="transmembrane region" description="Helical" evidence="7">
    <location>
        <begin position="189"/>
        <end position="211"/>
    </location>
</feature>
<feature type="transmembrane region" description="Helical" evidence="7">
    <location>
        <begin position="55"/>
        <end position="73"/>
    </location>
</feature>
<evidence type="ECO:0000313" key="9">
    <source>
        <dbReference type="EMBL" id="AQS48890.1"/>
    </source>
</evidence>
<dbReference type="InterPro" id="IPR000515">
    <property type="entry name" value="MetI-like"/>
</dbReference>
<evidence type="ECO:0000256" key="4">
    <source>
        <dbReference type="ARBA" id="ARBA00022692"/>
    </source>
</evidence>
<feature type="transmembrane region" description="Helical" evidence="7">
    <location>
        <begin position="489"/>
        <end position="510"/>
    </location>
</feature>
<keyword evidence="2" id="KW-0813">Transport</keyword>
<feature type="transmembrane region" description="Helical" evidence="7">
    <location>
        <begin position="447"/>
        <end position="469"/>
    </location>
</feature>
<dbReference type="Proteomes" id="UP000185622">
    <property type="component" value="Chromosome"/>
</dbReference>
<dbReference type="Gene3D" id="1.10.3720.10">
    <property type="entry name" value="MetI-like"/>
    <property type="match status" value="2"/>
</dbReference>
<dbReference type="CDD" id="cd06261">
    <property type="entry name" value="TM_PBP2"/>
    <property type="match status" value="2"/>
</dbReference>
<feature type="transmembrane region" description="Helical" evidence="7">
    <location>
        <begin position="128"/>
        <end position="147"/>
    </location>
</feature>
<evidence type="ECO:0000256" key="5">
    <source>
        <dbReference type="ARBA" id="ARBA00022989"/>
    </source>
</evidence>
<evidence type="ECO:0000256" key="7">
    <source>
        <dbReference type="SAM" id="Phobius"/>
    </source>
</evidence>
<keyword evidence="5 7" id="KW-1133">Transmembrane helix</keyword>
<feature type="transmembrane region" description="Helical" evidence="7">
    <location>
        <begin position="388"/>
        <end position="410"/>
    </location>
</feature>
<keyword evidence="4 7" id="KW-0812">Transmembrane</keyword>
<dbReference type="PANTHER" id="PTHR30183">
    <property type="entry name" value="MOLYBDENUM TRANSPORT SYSTEM PERMEASE PROTEIN MODB"/>
    <property type="match status" value="1"/>
</dbReference>
<protein>
    <submittedName>
        <fullName evidence="9">Thiamine/thiamine pyrophosphate ABC transporter permease ThiP</fullName>
    </submittedName>
</protein>
<feature type="domain" description="ABC transmembrane type-1" evidence="8">
    <location>
        <begin position="325"/>
        <end position="510"/>
    </location>
</feature>
<dbReference type="SUPFAM" id="SSF161098">
    <property type="entry name" value="MetI-like"/>
    <property type="match status" value="2"/>
</dbReference>
<dbReference type="InterPro" id="IPR035906">
    <property type="entry name" value="MetI-like_sf"/>
</dbReference>
<dbReference type="PANTHER" id="PTHR30183:SF9">
    <property type="entry name" value="THIAMINE TRANSPORT SYSTEM PERMEASE PROTEIN THIP"/>
    <property type="match status" value="1"/>
</dbReference>
<feature type="transmembrane region" description="Helical" evidence="7">
    <location>
        <begin position="237"/>
        <end position="260"/>
    </location>
</feature>
<evidence type="ECO:0000256" key="1">
    <source>
        <dbReference type="ARBA" id="ARBA00004651"/>
    </source>
</evidence>
<gene>
    <name evidence="9" type="ORF">BMG03_14635</name>
</gene>
<organism evidence="9 10">
    <name type="scientific">Thioclava nitratireducens</name>
    <dbReference type="NCBI Taxonomy" id="1915078"/>
    <lineage>
        <taxon>Bacteria</taxon>
        <taxon>Pseudomonadati</taxon>
        <taxon>Pseudomonadota</taxon>
        <taxon>Alphaproteobacteria</taxon>
        <taxon>Rhodobacterales</taxon>
        <taxon>Paracoccaceae</taxon>
        <taxon>Thioclava</taxon>
    </lineage>
</organism>
<feature type="transmembrane region" description="Helical" evidence="7">
    <location>
        <begin position="281"/>
        <end position="301"/>
    </location>
</feature>
<sequence>MATRLLQIRGTPIWAVLAGAALAALVLGTLAAVALRAGGLTGLRETDLAAIRFTLWQAAASALISCALAVPVARALHRRRFAGRGLLISLLGAPFILPVIVAVFGLIAVFGRRGLVNAALAPLGIDPISIYGAQGVIVAHVFFNLPLATRMILHGWEAIPAERFRLAATLGFGPAEVTRHLERPMLRSVLPGAFLAIFLVCLTSFAVALTLGGGPRATTVELAIYQAFRFDFDMGRAASLALVQVAISVAALLIAARATLPSSFGAGHDRRAAPIPQLSGGIGRALFDALAIGLASAFLLFPIGTVFARGLPAVANLPEMVWPATLTSLVIALLSTVVTLAIALPLALVATRQRWAEIAAMLPMTASSLVMGTGAFLIARPFVNPTSLALPMVLLSNAALSVPFATRILMPEIRTLQADYDRLAASLGLRGIARLRLLTVPRLARPLGFSAGLTAAFSMGDLGVITLFSDGQTRTLPLALFQLMGSYRMDQAAGAASLLLILTFALFWALDRAGHHADPR</sequence>
<evidence type="ECO:0000256" key="6">
    <source>
        <dbReference type="ARBA" id="ARBA00023136"/>
    </source>
</evidence>